<dbReference type="OrthoDB" id="9802640at2"/>
<protein>
    <recommendedName>
        <fullName evidence="3">HNH domain-containing protein</fullName>
    </recommendedName>
</protein>
<evidence type="ECO:0008006" key="3">
    <source>
        <dbReference type="Google" id="ProtNLM"/>
    </source>
</evidence>
<dbReference type="Proteomes" id="UP000238949">
    <property type="component" value="Unassembled WGS sequence"/>
</dbReference>
<dbReference type="PANTHER" id="PTHR37827:SF1">
    <property type="entry name" value="HNH DOMAIN-CONTAINING PROTEIN"/>
    <property type="match status" value="1"/>
</dbReference>
<evidence type="ECO:0000313" key="2">
    <source>
        <dbReference type="Proteomes" id="UP000238949"/>
    </source>
</evidence>
<dbReference type="EMBL" id="PVNP01000013">
    <property type="protein sequence ID" value="PRO75276.1"/>
    <property type="molecule type" value="Genomic_DNA"/>
</dbReference>
<sequence length="98" mass="11780">MVNRVKKGRCCCCGRFHWLTFHHLIPRKMHRRNYFKKRYSKTELAEGIMVCRQCHNGIHRFYDEMTLAKTFSTLESLNADPRLSEYFAWVARQKIKPG</sequence>
<accession>A0A2S9VFR9</accession>
<dbReference type="PANTHER" id="PTHR37827">
    <property type="entry name" value="TUDOR DOMAIN-CONTAINING PROTEIN"/>
    <property type="match status" value="1"/>
</dbReference>
<organism evidence="1 2">
    <name type="scientific">Alteromonas alba</name>
    <dbReference type="NCBI Taxonomy" id="2079529"/>
    <lineage>
        <taxon>Bacteria</taxon>
        <taxon>Pseudomonadati</taxon>
        <taxon>Pseudomonadota</taxon>
        <taxon>Gammaproteobacteria</taxon>
        <taxon>Alteromonadales</taxon>
        <taxon>Alteromonadaceae</taxon>
        <taxon>Alteromonas/Salinimonas group</taxon>
        <taxon>Alteromonas</taxon>
    </lineage>
</organism>
<proteinExistence type="predicted"/>
<keyword evidence="2" id="KW-1185">Reference proteome</keyword>
<gene>
    <name evidence="1" type="ORF">C6Y40_01955</name>
</gene>
<evidence type="ECO:0000313" key="1">
    <source>
        <dbReference type="EMBL" id="PRO75276.1"/>
    </source>
</evidence>
<reference evidence="2" key="1">
    <citation type="journal article" date="2020" name="Int. J. Syst. Evol. Microbiol.">
        <title>Alteromonas alba sp. nov., a marine bacterium isolated from the seawater of the West Pacific Ocean.</title>
        <authorList>
            <person name="Sun C."/>
            <person name="Wu Y.-H."/>
            <person name="Xamxidin M."/>
            <person name="Cheng H."/>
            <person name="Xu X.-W."/>
        </authorList>
    </citation>
    <scope>NUCLEOTIDE SEQUENCE [LARGE SCALE GENOMIC DNA]</scope>
    <source>
        <strain evidence="2">190</strain>
    </source>
</reference>
<dbReference type="Gene3D" id="1.10.30.50">
    <property type="match status" value="1"/>
</dbReference>
<comment type="caution">
    <text evidence="1">The sequence shown here is derived from an EMBL/GenBank/DDBJ whole genome shotgun (WGS) entry which is preliminary data.</text>
</comment>
<name>A0A2S9VFR9_9ALTE</name>
<dbReference type="RefSeq" id="WP_105933082.1">
    <property type="nucleotide sequence ID" value="NZ_PVNP01000013.1"/>
</dbReference>
<dbReference type="AlphaFoldDB" id="A0A2S9VFR9"/>